<feature type="region of interest" description="Disordered" evidence="1">
    <location>
        <begin position="279"/>
        <end position="321"/>
    </location>
</feature>
<dbReference type="AlphaFoldDB" id="A0A7S4IX77"/>
<evidence type="ECO:0000256" key="1">
    <source>
        <dbReference type="SAM" id="MobiDB-lite"/>
    </source>
</evidence>
<gene>
    <name evidence="2" type="ORF">OAUR00152_LOCUS16420</name>
</gene>
<dbReference type="EMBL" id="HBKQ01024109">
    <property type="protein sequence ID" value="CAE2242178.1"/>
    <property type="molecule type" value="Transcribed_RNA"/>
</dbReference>
<organism evidence="2">
    <name type="scientific">Odontella aurita</name>
    <dbReference type="NCBI Taxonomy" id="265563"/>
    <lineage>
        <taxon>Eukaryota</taxon>
        <taxon>Sar</taxon>
        <taxon>Stramenopiles</taxon>
        <taxon>Ochrophyta</taxon>
        <taxon>Bacillariophyta</taxon>
        <taxon>Mediophyceae</taxon>
        <taxon>Biddulphiophycidae</taxon>
        <taxon>Eupodiscales</taxon>
        <taxon>Odontellaceae</taxon>
        <taxon>Odontella</taxon>
    </lineage>
</organism>
<reference evidence="2" key="1">
    <citation type="submission" date="2021-01" db="EMBL/GenBank/DDBJ databases">
        <authorList>
            <person name="Corre E."/>
            <person name="Pelletier E."/>
            <person name="Niang G."/>
            <person name="Scheremetjew M."/>
            <person name="Finn R."/>
            <person name="Kale V."/>
            <person name="Holt S."/>
            <person name="Cochrane G."/>
            <person name="Meng A."/>
            <person name="Brown T."/>
            <person name="Cohen L."/>
        </authorList>
    </citation>
    <scope>NUCLEOTIDE SEQUENCE</scope>
    <source>
        <strain evidence="2">Isolate 1302-5</strain>
    </source>
</reference>
<protein>
    <submittedName>
        <fullName evidence="2">Uncharacterized protein</fullName>
    </submittedName>
</protein>
<feature type="region of interest" description="Disordered" evidence="1">
    <location>
        <begin position="1"/>
        <end position="63"/>
    </location>
</feature>
<evidence type="ECO:0000313" key="2">
    <source>
        <dbReference type="EMBL" id="CAE2242178.1"/>
    </source>
</evidence>
<sequence>MRRITPSEKKVELSREEEPDLHAISREHPIPDLPELAQPAVEGSNTLRQQQQRPQQLSQQMASLQSLSSSISQQSQFMASLVPQATSTTALARAAAAETPTRPAAVAPSIAFPLHQPIRQQQPHPPLNALESTTIAAAAAQRRYLEASAALCRAREEENAIAQARDLFQLSSQYDLACPLLASIRGGDVRRRSDIGRDMVGAGPVAPNLSAVAVARANALLRAANVPAASLSRPVIPPNDQVPSIVLRSPLSSLSGQASTLDLSRGGLSASLQLDRNSLNNAGGQLQGGGREEDGDGLAQQDELRFQGLYLPRENDRSSRG</sequence>
<feature type="compositionally biased region" description="Basic and acidic residues" evidence="1">
    <location>
        <begin position="1"/>
        <end position="30"/>
    </location>
</feature>
<proteinExistence type="predicted"/>
<name>A0A7S4IX77_9STRA</name>
<accession>A0A7S4IX77</accession>
<feature type="compositionally biased region" description="Low complexity" evidence="1">
    <location>
        <begin position="47"/>
        <end position="63"/>
    </location>
</feature>